<evidence type="ECO:0000256" key="2">
    <source>
        <dbReference type="ARBA" id="ARBA00023125"/>
    </source>
</evidence>
<dbReference type="Pfam" id="PF00440">
    <property type="entry name" value="TetR_N"/>
    <property type="match status" value="1"/>
</dbReference>
<dbReference type="PROSITE" id="PS50977">
    <property type="entry name" value="HTH_TETR_2"/>
    <property type="match status" value="1"/>
</dbReference>
<proteinExistence type="predicted"/>
<evidence type="ECO:0000256" key="4">
    <source>
        <dbReference type="PROSITE-ProRule" id="PRU00335"/>
    </source>
</evidence>
<name>A0A7K3LLS7_9ACTN</name>
<evidence type="ECO:0000313" key="8">
    <source>
        <dbReference type="Proteomes" id="UP000466307"/>
    </source>
</evidence>
<evidence type="ECO:0000259" key="6">
    <source>
        <dbReference type="PROSITE" id="PS50977"/>
    </source>
</evidence>
<dbReference type="GO" id="GO:0003700">
    <property type="term" value="F:DNA-binding transcription factor activity"/>
    <property type="evidence" value="ECO:0007669"/>
    <property type="project" value="TreeGrafter"/>
</dbReference>
<sequence length="229" mass="24131">MLVIVPEPNPPSSTAASGPASSGPASPAPPRRRPGGRSARVQDAVATAALDQLLEHGLPGLTIRGVAQAAGVAETTVYRRWPSTNHLAAAALLKLADDDNPLPDTGSLENDLRELLEQVVALLSRREVMRVVRGAAAMDDDDPTVAAAKDAFFSRRFANSTLIVKRAIARGELPAGTDAFRLIETLVAPAYLRAILVDRPLDDELVDTCVRFAIAGARAEPGTVNPPQP</sequence>
<keyword evidence="2 4" id="KW-0238">DNA-binding</keyword>
<dbReference type="InterPro" id="IPR036271">
    <property type="entry name" value="Tet_transcr_reg_TetR-rel_C_sf"/>
</dbReference>
<gene>
    <name evidence="7" type="ORF">GYA93_06320</name>
</gene>
<feature type="DNA-binding region" description="H-T-H motif" evidence="4">
    <location>
        <begin position="62"/>
        <end position="81"/>
    </location>
</feature>
<dbReference type="InterPro" id="IPR009057">
    <property type="entry name" value="Homeodomain-like_sf"/>
</dbReference>
<dbReference type="SUPFAM" id="SSF48498">
    <property type="entry name" value="Tetracyclin repressor-like, C-terminal domain"/>
    <property type="match status" value="1"/>
</dbReference>
<dbReference type="SUPFAM" id="SSF46689">
    <property type="entry name" value="Homeodomain-like"/>
    <property type="match status" value="1"/>
</dbReference>
<evidence type="ECO:0000256" key="3">
    <source>
        <dbReference type="ARBA" id="ARBA00023163"/>
    </source>
</evidence>
<keyword evidence="1" id="KW-0805">Transcription regulation</keyword>
<reference evidence="7 8" key="1">
    <citation type="submission" date="2020-01" db="EMBL/GenBank/DDBJ databases">
        <title>Investigation of new actinobacteria for the biodesulphurisation of diesel fuel.</title>
        <authorList>
            <person name="Athi Narayanan S.M."/>
        </authorList>
    </citation>
    <scope>NUCLEOTIDE SEQUENCE [LARGE SCALE GENOMIC DNA]</scope>
    <source>
        <strain evidence="7 8">213E</strain>
    </source>
</reference>
<dbReference type="Gene3D" id="1.10.357.10">
    <property type="entry name" value="Tetracycline Repressor, domain 2"/>
    <property type="match status" value="1"/>
</dbReference>
<feature type="domain" description="HTH tetR-type" evidence="6">
    <location>
        <begin position="39"/>
        <end position="99"/>
    </location>
</feature>
<dbReference type="PROSITE" id="PS01081">
    <property type="entry name" value="HTH_TETR_1"/>
    <property type="match status" value="1"/>
</dbReference>
<dbReference type="InterPro" id="IPR023772">
    <property type="entry name" value="DNA-bd_HTH_TetR-type_CS"/>
</dbReference>
<evidence type="ECO:0000313" key="7">
    <source>
        <dbReference type="EMBL" id="NDK89199.1"/>
    </source>
</evidence>
<dbReference type="AlphaFoldDB" id="A0A7K3LLS7"/>
<dbReference type="Proteomes" id="UP000466307">
    <property type="component" value="Unassembled WGS sequence"/>
</dbReference>
<accession>A0A7K3LLS7</accession>
<protein>
    <submittedName>
        <fullName evidence="7">TetR/AcrR family transcriptional regulator</fullName>
    </submittedName>
</protein>
<dbReference type="InterPro" id="IPR050109">
    <property type="entry name" value="HTH-type_TetR-like_transc_reg"/>
</dbReference>
<dbReference type="InterPro" id="IPR011075">
    <property type="entry name" value="TetR_C"/>
</dbReference>
<feature type="compositionally biased region" description="Low complexity" evidence="5">
    <location>
        <begin position="12"/>
        <end position="25"/>
    </location>
</feature>
<keyword evidence="3" id="KW-0804">Transcription</keyword>
<comment type="caution">
    <text evidence="7">The sequence shown here is derived from an EMBL/GenBank/DDBJ whole genome shotgun (WGS) entry which is preliminary data.</text>
</comment>
<dbReference type="PANTHER" id="PTHR30055:SF148">
    <property type="entry name" value="TETR-FAMILY TRANSCRIPTIONAL REGULATOR"/>
    <property type="match status" value="1"/>
</dbReference>
<keyword evidence="8" id="KW-1185">Reference proteome</keyword>
<dbReference type="PANTHER" id="PTHR30055">
    <property type="entry name" value="HTH-TYPE TRANSCRIPTIONAL REGULATOR RUTR"/>
    <property type="match status" value="1"/>
</dbReference>
<evidence type="ECO:0000256" key="5">
    <source>
        <dbReference type="SAM" id="MobiDB-lite"/>
    </source>
</evidence>
<dbReference type="Pfam" id="PF16859">
    <property type="entry name" value="TetR_C_11"/>
    <property type="match status" value="1"/>
</dbReference>
<dbReference type="EMBL" id="JAADZU010000014">
    <property type="protein sequence ID" value="NDK89199.1"/>
    <property type="molecule type" value="Genomic_DNA"/>
</dbReference>
<dbReference type="Gene3D" id="1.10.10.60">
    <property type="entry name" value="Homeodomain-like"/>
    <property type="match status" value="1"/>
</dbReference>
<dbReference type="InterPro" id="IPR001647">
    <property type="entry name" value="HTH_TetR"/>
</dbReference>
<organism evidence="7 8">
    <name type="scientific">Gordonia desulfuricans</name>
    <dbReference type="NCBI Taxonomy" id="89051"/>
    <lineage>
        <taxon>Bacteria</taxon>
        <taxon>Bacillati</taxon>
        <taxon>Actinomycetota</taxon>
        <taxon>Actinomycetes</taxon>
        <taxon>Mycobacteriales</taxon>
        <taxon>Gordoniaceae</taxon>
        <taxon>Gordonia</taxon>
    </lineage>
</organism>
<evidence type="ECO:0000256" key="1">
    <source>
        <dbReference type="ARBA" id="ARBA00023015"/>
    </source>
</evidence>
<feature type="region of interest" description="Disordered" evidence="5">
    <location>
        <begin position="1"/>
        <end position="40"/>
    </location>
</feature>
<dbReference type="GO" id="GO:0000976">
    <property type="term" value="F:transcription cis-regulatory region binding"/>
    <property type="evidence" value="ECO:0007669"/>
    <property type="project" value="TreeGrafter"/>
</dbReference>